<evidence type="ECO:0000313" key="3">
    <source>
        <dbReference type="Proteomes" id="UP000663881"/>
    </source>
</evidence>
<dbReference type="InterPro" id="IPR018523">
    <property type="entry name" value="Isocitrate_lyase_ph_CS"/>
</dbReference>
<dbReference type="GO" id="GO:0016833">
    <property type="term" value="F:oxo-acid-lyase activity"/>
    <property type="evidence" value="ECO:0007669"/>
    <property type="project" value="UniProtKB-ARBA"/>
</dbReference>
<evidence type="ECO:0008006" key="4">
    <source>
        <dbReference type="Google" id="ProtNLM"/>
    </source>
</evidence>
<name>A0A818H5F5_9BILA</name>
<accession>A0A818H5F5</accession>
<dbReference type="Pfam" id="PF13714">
    <property type="entry name" value="PEP_mutase"/>
    <property type="match status" value="1"/>
</dbReference>
<dbReference type="Gene3D" id="3.20.20.60">
    <property type="entry name" value="Phosphoenolpyruvate-binding domains"/>
    <property type="match status" value="1"/>
</dbReference>
<dbReference type="PROSITE" id="PS00161">
    <property type="entry name" value="ISOCITRATE_LYASE"/>
    <property type="match status" value="1"/>
</dbReference>
<protein>
    <recommendedName>
        <fullName evidence="4">Isocitrate lyase/PEP mutase family protein</fullName>
    </recommendedName>
</protein>
<dbReference type="AlphaFoldDB" id="A0A818H5F5"/>
<reference evidence="2" key="1">
    <citation type="submission" date="2021-02" db="EMBL/GenBank/DDBJ databases">
        <authorList>
            <person name="Nowell W R."/>
        </authorList>
    </citation>
    <scope>NUCLEOTIDE SEQUENCE</scope>
</reference>
<sequence length="209" mass="23039">MDSTGRKKRPVWKKLIAEHAPLLLPAAHDALTARIIERIGFKAYQIGGFALNGARHAYPDLDLTHFGEGRHGFYDIISASSLPVMIDADDCYGDVKNVTRTIRGYEALGASALFFEDQRAPKRCGHLKALAARSESDFFIIARTDAIEAYGLDEALRRGEQYLQAGADGLFIEGPRSIEDIECIGRHFKGASLCINIFEGGGRTPWVSR</sequence>
<dbReference type="InterPro" id="IPR039556">
    <property type="entry name" value="ICL/PEPM"/>
</dbReference>
<dbReference type="PANTHER" id="PTHR42905">
    <property type="entry name" value="PHOSPHOENOLPYRUVATE CARBOXYLASE"/>
    <property type="match status" value="1"/>
</dbReference>
<proteinExistence type="predicted"/>
<dbReference type="SUPFAM" id="SSF51621">
    <property type="entry name" value="Phosphoenolpyruvate/pyruvate domain"/>
    <property type="match status" value="1"/>
</dbReference>
<evidence type="ECO:0000313" key="2">
    <source>
        <dbReference type="EMBL" id="CAF3500662.1"/>
    </source>
</evidence>
<dbReference type="InterPro" id="IPR015813">
    <property type="entry name" value="Pyrv/PenolPyrv_kinase-like_dom"/>
</dbReference>
<gene>
    <name evidence="2" type="ORF">OKA104_LOCUS1475</name>
    <name evidence="1" type="ORF">VCS650_LOCUS13788</name>
</gene>
<dbReference type="PANTHER" id="PTHR42905:SF5">
    <property type="entry name" value="CARBOXYVINYL-CARBOXYPHOSPHONATE PHOSPHORYLMUTASE, CHLOROPLASTIC"/>
    <property type="match status" value="1"/>
</dbReference>
<dbReference type="OrthoDB" id="429143at2759"/>
<organism evidence="2 3">
    <name type="scientific">Adineta steineri</name>
    <dbReference type="NCBI Taxonomy" id="433720"/>
    <lineage>
        <taxon>Eukaryota</taxon>
        <taxon>Metazoa</taxon>
        <taxon>Spiralia</taxon>
        <taxon>Gnathifera</taxon>
        <taxon>Rotifera</taxon>
        <taxon>Eurotatoria</taxon>
        <taxon>Bdelloidea</taxon>
        <taxon>Adinetida</taxon>
        <taxon>Adinetidae</taxon>
        <taxon>Adineta</taxon>
    </lineage>
</organism>
<comment type="caution">
    <text evidence="2">The sequence shown here is derived from an EMBL/GenBank/DDBJ whole genome shotgun (WGS) entry which is preliminary data.</text>
</comment>
<dbReference type="InterPro" id="IPR040442">
    <property type="entry name" value="Pyrv_kinase-like_dom_sf"/>
</dbReference>
<dbReference type="Proteomes" id="UP000663881">
    <property type="component" value="Unassembled WGS sequence"/>
</dbReference>
<dbReference type="EMBL" id="CAJNON010000112">
    <property type="protein sequence ID" value="CAF0983257.1"/>
    <property type="molecule type" value="Genomic_DNA"/>
</dbReference>
<dbReference type="CDD" id="cd00377">
    <property type="entry name" value="ICL_PEPM"/>
    <property type="match status" value="1"/>
</dbReference>
<evidence type="ECO:0000313" key="1">
    <source>
        <dbReference type="EMBL" id="CAF0983257.1"/>
    </source>
</evidence>
<dbReference type="EMBL" id="CAJOAY010000036">
    <property type="protein sequence ID" value="CAF3500662.1"/>
    <property type="molecule type" value="Genomic_DNA"/>
</dbReference>
<dbReference type="Proteomes" id="UP000663891">
    <property type="component" value="Unassembled WGS sequence"/>
</dbReference>